<dbReference type="InterPro" id="IPR050765">
    <property type="entry name" value="Riboflavin_Biosynth_HTPR"/>
</dbReference>
<keyword evidence="3" id="KW-1185">Reference proteome</keyword>
<dbReference type="EMBL" id="WJQS01000001">
    <property type="protein sequence ID" value="MRI84538.1"/>
    <property type="molecule type" value="Genomic_DNA"/>
</dbReference>
<evidence type="ECO:0000259" key="1">
    <source>
        <dbReference type="Pfam" id="PF01872"/>
    </source>
</evidence>
<proteinExistence type="predicted"/>
<dbReference type="Gene3D" id="3.40.430.10">
    <property type="entry name" value="Dihydrofolate Reductase, subunit A"/>
    <property type="match status" value="1"/>
</dbReference>
<sequence length="178" mass="20291">MPRLLFYGAISLDGYLAGRHDELDWLHATYLGEAGATTYDTFIETVDTLVMGRVTFEETMRSISLDDWIGERSIIVFSRNTDYVYDDERVTIVHTDPIAYLIALQSEDDAGDIWIVGGGQLLNPILEADLIDEWWIQIAPVLLGQGKPLFEVGDYAKRLEFVNSTQMGELIELHYRRK</sequence>
<dbReference type="PANTHER" id="PTHR38011:SF11">
    <property type="entry name" value="2,5-DIAMINO-6-RIBOSYLAMINO-4(3H)-PYRIMIDINONE 5'-PHOSPHATE REDUCTASE"/>
    <property type="match status" value="1"/>
</dbReference>
<protein>
    <submittedName>
        <fullName evidence="2">Dihydrofolate reductase</fullName>
    </submittedName>
</protein>
<dbReference type="GO" id="GO:0008703">
    <property type="term" value="F:5-amino-6-(5-phosphoribosylamino)uracil reductase activity"/>
    <property type="evidence" value="ECO:0007669"/>
    <property type="project" value="InterPro"/>
</dbReference>
<organism evidence="2 3">
    <name type="scientific">Fundicoccus ignavus</name>
    <dbReference type="NCBI Taxonomy" id="2664442"/>
    <lineage>
        <taxon>Bacteria</taxon>
        <taxon>Bacillati</taxon>
        <taxon>Bacillota</taxon>
        <taxon>Bacilli</taxon>
        <taxon>Lactobacillales</taxon>
        <taxon>Aerococcaceae</taxon>
        <taxon>Fundicoccus</taxon>
    </lineage>
</organism>
<gene>
    <name evidence="2" type="ORF">GIY09_01325</name>
</gene>
<dbReference type="SUPFAM" id="SSF53597">
    <property type="entry name" value="Dihydrofolate reductase-like"/>
    <property type="match status" value="1"/>
</dbReference>
<reference evidence="2 3" key="1">
    <citation type="submission" date="2019-11" db="EMBL/GenBank/DDBJ databases">
        <title>Characterisation of Fundicoccus ignavus gen. nov. sp. nov., a novel genus of the family Aerococcaceae isolated from bulk tank milk.</title>
        <authorList>
            <person name="Siebert A."/>
            <person name="Huptas C."/>
            <person name="Wenning M."/>
            <person name="Scherer S."/>
            <person name="Doll E.V."/>
        </authorList>
    </citation>
    <scope>NUCLEOTIDE SEQUENCE [LARGE SCALE GENOMIC DNA]</scope>
    <source>
        <strain evidence="2 3">WS4759</strain>
    </source>
</reference>
<accession>A0A6I2GIY1</accession>
<dbReference type="PANTHER" id="PTHR38011">
    <property type="entry name" value="DIHYDROFOLATE REDUCTASE FAMILY PROTEIN (AFU_ORTHOLOGUE AFUA_8G06820)"/>
    <property type="match status" value="1"/>
</dbReference>
<dbReference type="Proteomes" id="UP000430975">
    <property type="component" value="Unassembled WGS sequence"/>
</dbReference>
<dbReference type="InterPro" id="IPR002734">
    <property type="entry name" value="RibDG_C"/>
</dbReference>
<dbReference type="Pfam" id="PF01872">
    <property type="entry name" value="RibD_C"/>
    <property type="match status" value="1"/>
</dbReference>
<evidence type="ECO:0000313" key="2">
    <source>
        <dbReference type="EMBL" id="MRI84538.1"/>
    </source>
</evidence>
<comment type="caution">
    <text evidence="2">The sequence shown here is derived from an EMBL/GenBank/DDBJ whole genome shotgun (WGS) entry which is preliminary data.</text>
</comment>
<evidence type="ECO:0000313" key="3">
    <source>
        <dbReference type="Proteomes" id="UP000430975"/>
    </source>
</evidence>
<name>A0A6I2GIY1_9LACT</name>
<dbReference type="InterPro" id="IPR024072">
    <property type="entry name" value="DHFR-like_dom_sf"/>
</dbReference>
<dbReference type="GO" id="GO:0009231">
    <property type="term" value="P:riboflavin biosynthetic process"/>
    <property type="evidence" value="ECO:0007669"/>
    <property type="project" value="InterPro"/>
</dbReference>
<dbReference type="RefSeq" id="WP_153862988.1">
    <property type="nucleotide sequence ID" value="NZ_WJQS01000001.1"/>
</dbReference>
<dbReference type="AlphaFoldDB" id="A0A6I2GIY1"/>
<feature type="domain" description="Bacterial bifunctional deaminase-reductase C-terminal" evidence="1">
    <location>
        <begin position="9"/>
        <end position="169"/>
    </location>
</feature>